<feature type="region of interest" description="Disordered" evidence="1">
    <location>
        <begin position="30"/>
        <end position="49"/>
    </location>
</feature>
<dbReference type="PANTHER" id="PTHR47074">
    <property type="entry name" value="BNAC02G40300D PROTEIN"/>
    <property type="match status" value="1"/>
</dbReference>
<dbReference type="InterPro" id="IPR052929">
    <property type="entry name" value="RNase_H-like_EbsB-rel"/>
</dbReference>
<accession>A0A484NCL9</accession>
<name>A0A484NCL9_9ASTE</name>
<evidence type="ECO:0000313" key="2">
    <source>
        <dbReference type="EMBL" id="VFQ97998.1"/>
    </source>
</evidence>
<evidence type="ECO:0008006" key="4">
    <source>
        <dbReference type="Google" id="ProtNLM"/>
    </source>
</evidence>
<dbReference type="AlphaFoldDB" id="A0A484NCL9"/>
<dbReference type="EMBL" id="OOIL02006556">
    <property type="protein sequence ID" value="VFQ97998.1"/>
    <property type="molecule type" value="Genomic_DNA"/>
</dbReference>
<protein>
    <recommendedName>
        <fullName evidence="4">RNase H type-1 domain-containing protein</fullName>
    </recommendedName>
</protein>
<proteinExistence type="predicted"/>
<gene>
    <name evidence="2" type="ORF">CCAM_LOCUS39774</name>
</gene>
<sequence>MDDIVGSSEQRSKPHMNLDDEDVIPHPIKKKKAKSIASGSGSNFVSSHDDTRRQMVEQMQLFNLWEDEREKQRIENIFNLFNQRDQALVFHILCSIWKTRNDRVWRGKNSTPIGTWLKAKAHFEEWWSLAPPMVGTPVGVTGSSRSRPRDGFVKVNIDASTGLVDDMMGVGFIARNDLGVFLAAKNKSFRGSYGPKEAEAVAVKEALSWIKSKGWMQVAARRLPVIVESQSSSQKSCKRNRQPSRSKESAAILLQGIGKSLRSFSSVLDEPYGGPPSPRRFLRRTTASTSKFCLRQIEHQTQQSIGASSQSTANTNVITSEAVVPDQGTELNAKKRKLTSRV</sequence>
<reference evidence="2 3" key="1">
    <citation type="submission" date="2018-04" db="EMBL/GenBank/DDBJ databases">
        <authorList>
            <person name="Vogel A."/>
        </authorList>
    </citation>
    <scope>NUCLEOTIDE SEQUENCE [LARGE SCALE GENOMIC DNA]</scope>
</reference>
<evidence type="ECO:0000256" key="1">
    <source>
        <dbReference type="SAM" id="MobiDB-lite"/>
    </source>
</evidence>
<feature type="region of interest" description="Disordered" evidence="1">
    <location>
        <begin position="1"/>
        <end position="24"/>
    </location>
</feature>
<dbReference type="OrthoDB" id="1215078at2759"/>
<dbReference type="PANTHER" id="PTHR47074:SF11">
    <property type="entry name" value="REVERSE TRANSCRIPTASE-LIKE PROTEIN"/>
    <property type="match status" value="1"/>
</dbReference>
<keyword evidence="3" id="KW-1185">Reference proteome</keyword>
<dbReference type="Proteomes" id="UP000595140">
    <property type="component" value="Unassembled WGS sequence"/>
</dbReference>
<organism evidence="2 3">
    <name type="scientific">Cuscuta campestris</name>
    <dbReference type="NCBI Taxonomy" id="132261"/>
    <lineage>
        <taxon>Eukaryota</taxon>
        <taxon>Viridiplantae</taxon>
        <taxon>Streptophyta</taxon>
        <taxon>Embryophyta</taxon>
        <taxon>Tracheophyta</taxon>
        <taxon>Spermatophyta</taxon>
        <taxon>Magnoliopsida</taxon>
        <taxon>eudicotyledons</taxon>
        <taxon>Gunneridae</taxon>
        <taxon>Pentapetalae</taxon>
        <taxon>asterids</taxon>
        <taxon>lamiids</taxon>
        <taxon>Solanales</taxon>
        <taxon>Convolvulaceae</taxon>
        <taxon>Cuscuteae</taxon>
        <taxon>Cuscuta</taxon>
        <taxon>Cuscuta subgen. Grammica</taxon>
        <taxon>Cuscuta sect. Cleistogrammica</taxon>
    </lineage>
</organism>
<evidence type="ECO:0000313" key="3">
    <source>
        <dbReference type="Proteomes" id="UP000595140"/>
    </source>
</evidence>